<keyword evidence="2" id="KW-1003">Cell membrane</keyword>
<evidence type="ECO:0000256" key="1">
    <source>
        <dbReference type="ARBA" id="ARBA00007150"/>
    </source>
</evidence>
<dbReference type="Pfam" id="PF01790">
    <property type="entry name" value="LGT"/>
    <property type="match status" value="1"/>
</dbReference>
<reference evidence="8" key="1">
    <citation type="submission" date="2023-03" db="EMBL/GenBank/DDBJ databases">
        <title>Edaphobacter sp.</title>
        <authorList>
            <person name="Huber K.J."/>
            <person name="Papendorf J."/>
            <person name="Pilke C."/>
            <person name="Bunk B."/>
            <person name="Sproeer C."/>
            <person name="Pester M."/>
        </authorList>
    </citation>
    <scope>NUCLEOTIDE SEQUENCE</scope>
    <source>
        <strain evidence="8">DSM 110680</strain>
    </source>
</reference>
<feature type="transmembrane region" description="Helical" evidence="7">
    <location>
        <begin position="174"/>
        <end position="193"/>
    </location>
</feature>
<dbReference type="AlphaFoldDB" id="A0AAU7DRR9"/>
<proteinExistence type="inferred from homology"/>
<keyword evidence="4 7" id="KW-0812">Transmembrane</keyword>
<keyword evidence="3 8" id="KW-0808">Transferase</keyword>
<dbReference type="RefSeq" id="WP_348264897.1">
    <property type="nucleotide sequence ID" value="NZ_CP121196.1"/>
</dbReference>
<dbReference type="EC" id="2.4.99.-" evidence="8"/>
<dbReference type="InterPro" id="IPR001640">
    <property type="entry name" value="Lgt"/>
</dbReference>
<sequence length="283" mass="29924">MHPVLFHIGSLVIPSYGAIAAVGVLLALMLALHTARKLKLDPNKIWNLSILMLFTALLGSRLLLVIANWTVLRHHPLWLLSLAMIHHPLLAAIGSFIALAVATVYVRKNHLPSRVVADALAAPAALALGGEQVGALLAGSGYGAGAHVPWAIVYTDALADRWSGAPLGIPVHPVQAYVALCFFAITLGLILCLPRRRQNGDLAGLFLMATGVVLFITEFWRDPIGRGAMLGGFLKGPQAAAILLVLVGAFILWDSPSQQLGVSVPSIHPAPSAHSAIERPSHG</sequence>
<feature type="transmembrane region" description="Helical" evidence="7">
    <location>
        <begin position="45"/>
        <end position="71"/>
    </location>
</feature>
<evidence type="ECO:0000256" key="2">
    <source>
        <dbReference type="ARBA" id="ARBA00022475"/>
    </source>
</evidence>
<dbReference type="GO" id="GO:0042158">
    <property type="term" value="P:lipoprotein biosynthetic process"/>
    <property type="evidence" value="ECO:0007669"/>
    <property type="project" value="InterPro"/>
</dbReference>
<dbReference type="GO" id="GO:0005886">
    <property type="term" value="C:plasma membrane"/>
    <property type="evidence" value="ECO:0007669"/>
    <property type="project" value="InterPro"/>
</dbReference>
<accession>A0AAU7DRR9</accession>
<evidence type="ECO:0000256" key="4">
    <source>
        <dbReference type="ARBA" id="ARBA00022692"/>
    </source>
</evidence>
<evidence type="ECO:0000256" key="5">
    <source>
        <dbReference type="ARBA" id="ARBA00022989"/>
    </source>
</evidence>
<organism evidence="8">
    <name type="scientific">Telmatobacter sp. DSM 110680</name>
    <dbReference type="NCBI Taxonomy" id="3036704"/>
    <lineage>
        <taxon>Bacteria</taxon>
        <taxon>Pseudomonadati</taxon>
        <taxon>Acidobacteriota</taxon>
        <taxon>Terriglobia</taxon>
        <taxon>Terriglobales</taxon>
        <taxon>Acidobacteriaceae</taxon>
        <taxon>Telmatobacter</taxon>
    </lineage>
</organism>
<evidence type="ECO:0000256" key="6">
    <source>
        <dbReference type="ARBA" id="ARBA00023136"/>
    </source>
</evidence>
<evidence type="ECO:0000313" key="8">
    <source>
        <dbReference type="EMBL" id="XBH19678.1"/>
    </source>
</evidence>
<feature type="transmembrane region" description="Helical" evidence="7">
    <location>
        <begin position="232"/>
        <end position="253"/>
    </location>
</feature>
<dbReference type="PANTHER" id="PTHR30589:SF0">
    <property type="entry name" value="PHOSPHATIDYLGLYCEROL--PROLIPOPROTEIN DIACYLGLYCERYL TRANSFERASE"/>
    <property type="match status" value="1"/>
</dbReference>
<protein>
    <submittedName>
        <fullName evidence="8">Prolipoprotein diacylglyceryl transferase</fullName>
        <ecNumber evidence="8">2.4.99.-</ecNumber>
    </submittedName>
</protein>
<name>A0AAU7DRR9_9BACT</name>
<keyword evidence="8" id="KW-0328">Glycosyltransferase</keyword>
<comment type="similarity">
    <text evidence="1">Belongs to the Lgt family.</text>
</comment>
<feature type="transmembrane region" description="Helical" evidence="7">
    <location>
        <begin position="77"/>
        <end position="106"/>
    </location>
</feature>
<dbReference type="EMBL" id="CP121196">
    <property type="protein sequence ID" value="XBH19678.1"/>
    <property type="molecule type" value="Genomic_DNA"/>
</dbReference>
<feature type="transmembrane region" description="Helical" evidence="7">
    <location>
        <begin position="133"/>
        <end position="154"/>
    </location>
</feature>
<evidence type="ECO:0000256" key="3">
    <source>
        <dbReference type="ARBA" id="ARBA00022679"/>
    </source>
</evidence>
<dbReference type="PANTHER" id="PTHR30589">
    <property type="entry name" value="PROLIPOPROTEIN DIACYLGLYCERYL TRANSFERASE"/>
    <property type="match status" value="1"/>
</dbReference>
<feature type="transmembrane region" description="Helical" evidence="7">
    <location>
        <begin position="12"/>
        <end position="33"/>
    </location>
</feature>
<gene>
    <name evidence="8" type="ORF">P8935_10255</name>
</gene>
<dbReference type="GO" id="GO:0008961">
    <property type="term" value="F:phosphatidylglycerol-prolipoprotein diacylglyceryl transferase activity"/>
    <property type="evidence" value="ECO:0007669"/>
    <property type="project" value="InterPro"/>
</dbReference>
<feature type="transmembrane region" description="Helical" evidence="7">
    <location>
        <begin position="202"/>
        <end position="220"/>
    </location>
</feature>
<evidence type="ECO:0000256" key="7">
    <source>
        <dbReference type="SAM" id="Phobius"/>
    </source>
</evidence>
<keyword evidence="6 7" id="KW-0472">Membrane</keyword>
<keyword evidence="5 7" id="KW-1133">Transmembrane helix</keyword>